<name>A0A512MC37_9BACT</name>
<comment type="caution">
    <text evidence="1">The sequence shown here is derived from an EMBL/GenBank/DDBJ whole genome shotgun (WGS) entry which is preliminary data.</text>
</comment>
<dbReference type="Proteomes" id="UP000321577">
    <property type="component" value="Unassembled WGS sequence"/>
</dbReference>
<gene>
    <name evidence="1" type="ORF">BGE01nite_35780</name>
</gene>
<dbReference type="EMBL" id="BKAG01000027">
    <property type="protein sequence ID" value="GEP44287.1"/>
    <property type="molecule type" value="Genomic_DNA"/>
</dbReference>
<sequence length="65" mass="7412">MPVFEHVCHFFINAIQEAKTVSDVFDAKIECRRNAFKGESILHRSEDHFVRSCQGFGAEDHGGLF</sequence>
<accession>A0A512MC37</accession>
<organism evidence="1 2">
    <name type="scientific">Brevifollis gellanilyticus</name>
    <dbReference type="NCBI Taxonomy" id="748831"/>
    <lineage>
        <taxon>Bacteria</taxon>
        <taxon>Pseudomonadati</taxon>
        <taxon>Verrucomicrobiota</taxon>
        <taxon>Verrucomicrobiia</taxon>
        <taxon>Verrucomicrobiales</taxon>
        <taxon>Verrucomicrobiaceae</taxon>
    </lineage>
</organism>
<reference evidence="1 2" key="1">
    <citation type="submission" date="2019-07" db="EMBL/GenBank/DDBJ databases">
        <title>Whole genome shotgun sequence of Brevifollis gellanilyticus NBRC 108608.</title>
        <authorList>
            <person name="Hosoyama A."/>
            <person name="Uohara A."/>
            <person name="Ohji S."/>
            <person name="Ichikawa N."/>
        </authorList>
    </citation>
    <scope>NUCLEOTIDE SEQUENCE [LARGE SCALE GENOMIC DNA]</scope>
    <source>
        <strain evidence="1 2">NBRC 108608</strain>
    </source>
</reference>
<proteinExistence type="predicted"/>
<evidence type="ECO:0000313" key="2">
    <source>
        <dbReference type="Proteomes" id="UP000321577"/>
    </source>
</evidence>
<protein>
    <submittedName>
        <fullName evidence="1">Uncharacterized protein</fullName>
    </submittedName>
</protein>
<dbReference type="AlphaFoldDB" id="A0A512MC37"/>
<evidence type="ECO:0000313" key="1">
    <source>
        <dbReference type="EMBL" id="GEP44287.1"/>
    </source>
</evidence>
<keyword evidence="2" id="KW-1185">Reference proteome</keyword>